<protein>
    <recommendedName>
        <fullName evidence="3">Aminoacyl-transfer RNA synthetases class-II family profile domain-containing protein</fullName>
    </recommendedName>
</protein>
<dbReference type="InterPro" id="IPR045864">
    <property type="entry name" value="aa-tRNA-synth_II/BPL/LPL"/>
</dbReference>
<evidence type="ECO:0008006" key="3">
    <source>
        <dbReference type="Google" id="ProtNLM"/>
    </source>
</evidence>
<proteinExistence type="predicted"/>
<reference evidence="2" key="1">
    <citation type="submission" date="2023-09" db="EMBL/GenBank/DDBJ databases">
        <authorList>
            <person name="Li S."/>
            <person name="Li X."/>
            <person name="Zhang C."/>
            <person name="Zhao Z."/>
        </authorList>
    </citation>
    <scope>NUCLEOTIDE SEQUENCE [LARGE SCALE GENOMIC DNA]</scope>
    <source>
        <strain evidence="2">SQ149</strain>
    </source>
</reference>
<gene>
    <name evidence="1" type="ORF">RGQ13_05530</name>
</gene>
<sequence>MMCAEMGMGINSAEQLDEQHRHDLQQRDLQCHDLQWNRDGYAALSGNLLKCLNLLDERILQWAEDLNATQFLFPNFISVQDLAPTGYCESFPHLATFAHTPELQSNNLHKFKLSSTSASQKESTVNESVDWQATKQVLTPAACYHFYPRFKDQNLDKTTYLTTKCMCHRREEYYAPLQRQWNFNMREIVCFSDSAGIENFLASAKAFIHSFVNELELKVTWQQATDPFFDPCHDTKAISQLVEPVKQELCLDNGLAIASTNNHRSFFADCYNITLADKPAKSACVAFGLERWLFALLQQHGKDVSVWPLGASHE</sequence>
<accession>A0ABY9TX71</accession>
<dbReference type="EMBL" id="CP134145">
    <property type="protein sequence ID" value="WNC73457.1"/>
    <property type="molecule type" value="Genomic_DNA"/>
</dbReference>
<keyword evidence="2" id="KW-1185">Reference proteome</keyword>
<evidence type="ECO:0000313" key="1">
    <source>
        <dbReference type="EMBL" id="WNC73457.1"/>
    </source>
</evidence>
<organism evidence="1 2">
    <name type="scientific">Thalassotalea psychrophila</name>
    <dbReference type="NCBI Taxonomy" id="3065647"/>
    <lineage>
        <taxon>Bacteria</taxon>
        <taxon>Pseudomonadati</taxon>
        <taxon>Pseudomonadota</taxon>
        <taxon>Gammaproteobacteria</taxon>
        <taxon>Alteromonadales</taxon>
        <taxon>Colwelliaceae</taxon>
        <taxon>Thalassotalea</taxon>
    </lineage>
</organism>
<dbReference type="Gene3D" id="3.30.930.10">
    <property type="entry name" value="Bira Bifunctional Protein, Domain 2"/>
    <property type="match status" value="1"/>
</dbReference>
<dbReference type="Proteomes" id="UP001258994">
    <property type="component" value="Chromosome"/>
</dbReference>
<dbReference type="SUPFAM" id="SSF55681">
    <property type="entry name" value="Class II aaRS and biotin synthetases"/>
    <property type="match status" value="1"/>
</dbReference>
<dbReference type="RefSeq" id="WP_348392569.1">
    <property type="nucleotide sequence ID" value="NZ_CP134145.1"/>
</dbReference>
<evidence type="ECO:0000313" key="2">
    <source>
        <dbReference type="Proteomes" id="UP001258994"/>
    </source>
</evidence>
<name>A0ABY9TX71_9GAMM</name>